<evidence type="ECO:0000313" key="2">
    <source>
        <dbReference type="EMBL" id="KAK9735302.1"/>
    </source>
</evidence>
<accession>A0AAW1LN37</accession>
<protein>
    <submittedName>
        <fullName evidence="2">Uncharacterized protein</fullName>
    </submittedName>
</protein>
<keyword evidence="1" id="KW-0472">Membrane</keyword>
<comment type="caution">
    <text evidence="2">The sequence shown here is derived from an EMBL/GenBank/DDBJ whole genome shotgun (WGS) entry which is preliminary data.</text>
</comment>
<dbReference type="EMBL" id="JBDFQZ010000004">
    <property type="protein sequence ID" value="KAK9735302.1"/>
    <property type="molecule type" value="Genomic_DNA"/>
</dbReference>
<sequence length="102" mass="10956">MCVCVVCNKERSYIYLYIHPPYSSAMANNLTLPALFFFGTLVIVLIGSNVEKVEAENCTETCYTASEMSCPGSGYQKPACNCCVANSGCTFSLTNGSVVHCA</sequence>
<keyword evidence="1" id="KW-1133">Transmembrane helix</keyword>
<dbReference type="Proteomes" id="UP001443914">
    <property type="component" value="Unassembled WGS sequence"/>
</dbReference>
<feature type="transmembrane region" description="Helical" evidence="1">
    <location>
        <begin position="30"/>
        <end position="47"/>
    </location>
</feature>
<dbReference type="AlphaFoldDB" id="A0AAW1LN37"/>
<proteinExistence type="predicted"/>
<reference evidence="2" key="1">
    <citation type="submission" date="2024-03" db="EMBL/GenBank/DDBJ databases">
        <title>WGS assembly of Saponaria officinalis var. Norfolk2.</title>
        <authorList>
            <person name="Jenkins J."/>
            <person name="Shu S."/>
            <person name="Grimwood J."/>
            <person name="Barry K."/>
            <person name="Goodstein D."/>
            <person name="Schmutz J."/>
            <person name="Leebens-Mack J."/>
            <person name="Osbourn A."/>
        </authorList>
    </citation>
    <scope>NUCLEOTIDE SEQUENCE [LARGE SCALE GENOMIC DNA]</scope>
    <source>
        <strain evidence="2">JIC</strain>
    </source>
</reference>
<evidence type="ECO:0000256" key="1">
    <source>
        <dbReference type="SAM" id="Phobius"/>
    </source>
</evidence>
<evidence type="ECO:0000313" key="3">
    <source>
        <dbReference type="Proteomes" id="UP001443914"/>
    </source>
</evidence>
<organism evidence="2 3">
    <name type="scientific">Saponaria officinalis</name>
    <name type="common">Common soapwort</name>
    <name type="synonym">Lychnis saponaria</name>
    <dbReference type="NCBI Taxonomy" id="3572"/>
    <lineage>
        <taxon>Eukaryota</taxon>
        <taxon>Viridiplantae</taxon>
        <taxon>Streptophyta</taxon>
        <taxon>Embryophyta</taxon>
        <taxon>Tracheophyta</taxon>
        <taxon>Spermatophyta</taxon>
        <taxon>Magnoliopsida</taxon>
        <taxon>eudicotyledons</taxon>
        <taxon>Gunneridae</taxon>
        <taxon>Pentapetalae</taxon>
        <taxon>Caryophyllales</taxon>
        <taxon>Caryophyllaceae</taxon>
        <taxon>Caryophylleae</taxon>
        <taxon>Saponaria</taxon>
    </lineage>
</organism>
<keyword evidence="1" id="KW-0812">Transmembrane</keyword>
<keyword evidence="3" id="KW-1185">Reference proteome</keyword>
<dbReference type="SUPFAM" id="SSF100897">
    <property type="entry name" value="Plant proteinase inhibitors"/>
    <property type="match status" value="1"/>
</dbReference>
<gene>
    <name evidence="2" type="ORF">RND81_04G197300</name>
</gene>
<name>A0AAW1LN37_SAPOF</name>